<dbReference type="FunFam" id="3.40.50.300:FF:001320">
    <property type="entry name" value="Heme ABC transporter ATP-binding protein"/>
    <property type="match status" value="1"/>
</dbReference>
<comment type="caution">
    <text evidence="9">The sequence shown here is derived from an EMBL/GenBank/DDBJ whole genome shotgun (WGS) entry which is preliminary data.</text>
</comment>
<gene>
    <name evidence="9" type="ORF">BJ122_12118</name>
</gene>
<dbReference type="InterPro" id="IPR003593">
    <property type="entry name" value="AAA+_ATPase"/>
</dbReference>
<keyword evidence="2" id="KW-0677">Repeat</keyword>
<comment type="function">
    <text evidence="5">Involved in beta-(1--&gt;2)glucan export. Transmembrane domains (TMD) form a pore in the inner membrane and the ATP-binding domain (NBD) is responsible for energy generation.</text>
</comment>
<accession>A0A318TE48</accession>
<evidence type="ECO:0000256" key="6">
    <source>
        <dbReference type="SAM" id="Coils"/>
    </source>
</evidence>
<evidence type="ECO:0000259" key="8">
    <source>
        <dbReference type="PROSITE" id="PS50893"/>
    </source>
</evidence>
<feature type="domain" description="ABC transporter" evidence="8">
    <location>
        <begin position="5"/>
        <end position="235"/>
    </location>
</feature>
<evidence type="ECO:0000313" key="9">
    <source>
        <dbReference type="EMBL" id="PYF01448.1"/>
    </source>
</evidence>
<dbReference type="Proteomes" id="UP000248148">
    <property type="component" value="Unassembled WGS sequence"/>
</dbReference>
<dbReference type="Gene3D" id="3.40.50.300">
    <property type="entry name" value="P-loop containing nucleotide triphosphate hydrolases"/>
    <property type="match status" value="2"/>
</dbReference>
<dbReference type="EMBL" id="QJTI01000021">
    <property type="protein sequence ID" value="PYF01448.1"/>
    <property type="molecule type" value="Genomic_DNA"/>
</dbReference>
<dbReference type="CDD" id="cd03221">
    <property type="entry name" value="ABCF_EF-3"/>
    <property type="match status" value="1"/>
</dbReference>
<sequence>MPASISLSDLSWSTPDGRALFSHLTLQFGPGRTGLVGRNGVGKTTLLRLIAGEWMPQSGQVNVVGRLAMLDQTLQAGEDDTVADLFCAADALAMLRRAAVGVAGADELADLDWTLETRIARALGRLGLNLALDAPLAKLSGGQLTRAKLAALVFAKPDFALFDEPTNNLDDDGRAAVIALLADWRGGALVVSHDRELLETMDAIVELTSLGATSYGGNWSAYRARKAIEIDSARQQLADAERRVGDLARAAVIAQQRKARKDRAGQSKARRGDEPTISLGLRRNRSENTAGETARLVERRRDQALQEVAVARQRIEILQPLLVALPSTGLSATRTVLDIDAVSGGYEIGCPIIESFSLKLVGPERVAICGPNGSGKTTLLALITGRLRPWSGSVRMKSGFAMLDQQVSLLDRAASIRGNFLRINPGSDENGCRAALARFMFRADAALQTVASLSGGQALRAGLACVLGGPSPPSLLILDEPTNHLDIEAVEAVEAGLLGYDGALLVVSHDPAFLAAIGITRRILLDAPKSANLLSGEAGQRRLP</sequence>
<feature type="coiled-coil region" evidence="6">
    <location>
        <begin position="223"/>
        <end position="250"/>
    </location>
</feature>
<dbReference type="InterPro" id="IPR050611">
    <property type="entry name" value="ABCF"/>
</dbReference>
<keyword evidence="6" id="KW-0175">Coiled coil</keyword>
<reference evidence="9 10" key="1">
    <citation type="submission" date="2018-06" db="EMBL/GenBank/DDBJ databases">
        <title>Genomic Encyclopedia of Archaeal and Bacterial Type Strains, Phase II (KMG-II): from individual species to whole genera.</title>
        <authorList>
            <person name="Goeker M."/>
        </authorList>
    </citation>
    <scope>NUCLEOTIDE SEQUENCE [LARGE SCALE GENOMIC DNA]</scope>
    <source>
        <strain evidence="9 10">JCM 11668</strain>
    </source>
</reference>
<evidence type="ECO:0000256" key="5">
    <source>
        <dbReference type="ARBA" id="ARBA00024722"/>
    </source>
</evidence>
<feature type="compositionally biased region" description="Basic and acidic residues" evidence="7">
    <location>
        <begin position="262"/>
        <end position="274"/>
    </location>
</feature>
<dbReference type="PANTHER" id="PTHR19211">
    <property type="entry name" value="ATP-BINDING TRANSPORT PROTEIN-RELATED"/>
    <property type="match status" value="1"/>
</dbReference>
<dbReference type="InterPro" id="IPR027417">
    <property type="entry name" value="P-loop_NTPase"/>
</dbReference>
<name>A0A318TE48_9BRAD</name>
<dbReference type="Pfam" id="PF00005">
    <property type="entry name" value="ABC_tran"/>
    <property type="match status" value="2"/>
</dbReference>
<evidence type="ECO:0000256" key="2">
    <source>
        <dbReference type="ARBA" id="ARBA00022737"/>
    </source>
</evidence>
<evidence type="ECO:0000256" key="1">
    <source>
        <dbReference type="ARBA" id="ARBA00005417"/>
    </source>
</evidence>
<dbReference type="PROSITE" id="PS50893">
    <property type="entry name" value="ABC_TRANSPORTER_2"/>
    <property type="match status" value="2"/>
</dbReference>
<comment type="similarity">
    <text evidence="1">Belongs to the ABC transporter superfamily.</text>
</comment>
<evidence type="ECO:0000256" key="7">
    <source>
        <dbReference type="SAM" id="MobiDB-lite"/>
    </source>
</evidence>
<dbReference type="AlphaFoldDB" id="A0A318TE48"/>
<dbReference type="InterPro" id="IPR017871">
    <property type="entry name" value="ABC_transporter-like_CS"/>
</dbReference>
<dbReference type="RefSeq" id="WP_110781986.1">
    <property type="nucleotide sequence ID" value="NZ_QJTI01000021.1"/>
</dbReference>
<keyword evidence="4" id="KW-0067">ATP-binding</keyword>
<dbReference type="PANTHER" id="PTHR19211:SF6">
    <property type="entry name" value="BLL7188 PROTEIN"/>
    <property type="match status" value="1"/>
</dbReference>
<feature type="domain" description="ABC transporter" evidence="8">
    <location>
        <begin position="337"/>
        <end position="542"/>
    </location>
</feature>
<evidence type="ECO:0000256" key="4">
    <source>
        <dbReference type="ARBA" id="ARBA00022840"/>
    </source>
</evidence>
<evidence type="ECO:0000256" key="3">
    <source>
        <dbReference type="ARBA" id="ARBA00022741"/>
    </source>
</evidence>
<feature type="region of interest" description="Disordered" evidence="7">
    <location>
        <begin position="257"/>
        <end position="276"/>
    </location>
</feature>
<dbReference type="InterPro" id="IPR003439">
    <property type="entry name" value="ABC_transporter-like_ATP-bd"/>
</dbReference>
<dbReference type="SUPFAM" id="SSF52540">
    <property type="entry name" value="P-loop containing nucleoside triphosphate hydrolases"/>
    <property type="match status" value="2"/>
</dbReference>
<protein>
    <submittedName>
        <fullName evidence="9">ATPase subunit of ABC transporter with duplicated ATPase domains</fullName>
    </submittedName>
</protein>
<dbReference type="OrthoDB" id="8133084at2"/>
<dbReference type="GO" id="GO:0005524">
    <property type="term" value="F:ATP binding"/>
    <property type="evidence" value="ECO:0007669"/>
    <property type="project" value="UniProtKB-KW"/>
</dbReference>
<dbReference type="GO" id="GO:0016887">
    <property type="term" value="F:ATP hydrolysis activity"/>
    <property type="evidence" value="ECO:0007669"/>
    <property type="project" value="InterPro"/>
</dbReference>
<dbReference type="PROSITE" id="PS00211">
    <property type="entry name" value="ABC_TRANSPORTER_1"/>
    <property type="match status" value="1"/>
</dbReference>
<proteinExistence type="inferred from homology"/>
<keyword evidence="10" id="KW-1185">Reference proteome</keyword>
<keyword evidence="3" id="KW-0547">Nucleotide-binding</keyword>
<evidence type="ECO:0000313" key="10">
    <source>
        <dbReference type="Proteomes" id="UP000248148"/>
    </source>
</evidence>
<organism evidence="9 10">
    <name type="scientific">Rhodopseudomonas faecalis</name>
    <dbReference type="NCBI Taxonomy" id="99655"/>
    <lineage>
        <taxon>Bacteria</taxon>
        <taxon>Pseudomonadati</taxon>
        <taxon>Pseudomonadota</taxon>
        <taxon>Alphaproteobacteria</taxon>
        <taxon>Hyphomicrobiales</taxon>
        <taxon>Nitrobacteraceae</taxon>
        <taxon>Rhodopseudomonas</taxon>
    </lineage>
</organism>
<dbReference type="SMART" id="SM00382">
    <property type="entry name" value="AAA"/>
    <property type="match status" value="2"/>
</dbReference>